<dbReference type="HOGENOM" id="CLU_1446120_0_0_4"/>
<evidence type="ECO:0000313" key="3">
    <source>
        <dbReference type="EMBL" id="ABM96926.1"/>
    </source>
</evidence>
<name>A2SMY7_METPP</name>
<keyword evidence="2" id="KW-1133">Transmembrane helix</keyword>
<organism evidence="3 4">
    <name type="scientific">Methylibium petroleiphilum (strain ATCC BAA-1232 / LMG 22953 / PM1)</name>
    <dbReference type="NCBI Taxonomy" id="420662"/>
    <lineage>
        <taxon>Bacteria</taxon>
        <taxon>Pseudomonadati</taxon>
        <taxon>Pseudomonadota</taxon>
        <taxon>Betaproteobacteria</taxon>
        <taxon>Burkholderiales</taxon>
        <taxon>Sphaerotilaceae</taxon>
        <taxon>Methylibium</taxon>
    </lineage>
</organism>
<keyword evidence="2" id="KW-0472">Membrane</keyword>
<dbReference type="AlphaFoldDB" id="A2SMY7"/>
<reference evidence="3 4" key="1">
    <citation type="journal article" date="2007" name="J. Bacteriol.">
        <title>Whole-genome analysis of the methyl tert-butyl ether-degrading beta-proteobacterium Methylibium petroleiphilum PM1.</title>
        <authorList>
            <person name="Kane S.R."/>
            <person name="Chakicherla A.Y."/>
            <person name="Chain P.S.G."/>
            <person name="Schmidt R."/>
            <person name="Shin M.W."/>
            <person name="Legler T.C."/>
            <person name="Scow K.M."/>
            <person name="Larimer F.W."/>
            <person name="Lucas S.M."/>
            <person name="Richardson P.M."/>
            <person name="Hristova K.R."/>
        </authorList>
    </citation>
    <scope>NUCLEOTIDE SEQUENCE [LARGE SCALE GENOMIC DNA]</scope>
    <source>
        <strain evidence="4">ATCC BAA-1232 / LMG 22953 / PM1</strain>
        <plasmid evidence="3 4">RPME01</plasmid>
    </source>
</reference>
<feature type="transmembrane region" description="Helical" evidence="2">
    <location>
        <begin position="122"/>
        <end position="143"/>
    </location>
</feature>
<geneLocation type="plasmid" evidence="3 4">
    <name>RPME01</name>
</geneLocation>
<proteinExistence type="predicted"/>
<keyword evidence="3" id="KW-0614">Plasmid</keyword>
<feature type="compositionally biased region" description="Basic and acidic residues" evidence="1">
    <location>
        <begin position="21"/>
        <end position="38"/>
    </location>
</feature>
<sequence length="187" mass="19935">MPPARRRIGLDGVSAGRHPARRDTLRAGRGVPRREGALREPVLEPPPAARAVRVARVHLARRPCGAVEHAPAAAGDPAVPCWRAPLVLVVGDRARLRDLPAARILGQGAGEGLPQAVLRSRVVRVSLGLVLCAAALLLALPVIRPMFAELEATERDCVRTPPERRTESQRARCKPQGPAGLIIPGVL</sequence>
<evidence type="ECO:0000256" key="2">
    <source>
        <dbReference type="SAM" id="Phobius"/>
    </source>
</evidence>
<keyword evidence="2" id="KW-0812">Transmembrane</keyword>
<gene>
    <name evidence="3" type="ordered locus">Mpe_B0148</name>
</gene>
<dbReference type="EMBL" id="CP000556">
    <property type="protein sequence ID" value="ABM96926.1"/>
    <property type="molecule type" value="Genomic_DNA"/>
</dbReference>
<evidence type="ECO:0000256" key="1">
    <source>
        <dbReference type="SAM" id="MobiDB-lite"/>
    </source>
</evidence>
<dbReference type="KEGG" id="mpt:Mpe_B0148"/>
<feature type="region of interest" description="Disordered" evidence="1">
    <location>
        <begin position="1"/>
        <end position="38"/>
    </location>
</feature>
<evidence type="ECO:0000313" key="4">
    <source>
        <dbReference type="Proteomes" id="UP000000366"/>
    </source>
</evidence>
<protein>
    <submittedName>
        <fullName evidence="3">Uncharacterized protein</fullName>
    </submittedName>
</protein>
<accession>A2SMY7</accession>
<dbReference type="Proteomes" id="UP000000366">
    <property type="component" value="Plasmid RPME01"/>
</dbReference>
<keyword evidence="4" id="KW-1185">Reference proteome</keyword>